<dbReference type="GO" id="GO:0009535">
    <property type="term" value="C:chloroplast thylakoid membrane"/>
    <property type="evidence" value="ECO:0007669"/>
    <property type="project" value="TreeGrafter"/>
</dbReference>
<keyword evidence="2" id="KW-1133">Transmembrane helix</keyword>
<evidence type="ECO:0000313" key="3">
    <source>
        <dbReference type="EMBL" id="AFK40978.1"/>
    </source>
</evidence>
<feature type="transmembrane region" description="Helical" evidence="2">
    <location>
        <begin position="206"/>
        <end position="228"/>
    </location>
</feature>
<accession>I3SL36</accession>
<feature type="region of interest" description="Disordered" evidence="1">
    <location>
        <begin position="99"/>
        <end position="133"/>
    </location>
</feature>
<keyword evidence="2" id="KW-0812">Transmembrane</keyword>
<dbReference type="AlphaFoldDB" id="I3SL36"/>
<dbReference type="EMBL" id="BT141184">
    <property type="protein sequence ID" value="AFK40978.1"/>
    <property type="molecule type" value="mRNA"/>
</dbReference>
<organism evidence="3">
    <name type="scientific">Lotus japonicus</name>
    <name type="common">Lotus corniculatus var. japonicus</name>
    <dbReference type="NCBI Taxonomy" id="34305"/>
    <lineage>
        <taxon>Eukaryota</taxon>
        <taxon>Viridiplantae</taxon>
        <taxon>Streptophyta</taxon>
        <taxon>Embryophyta</taxon>
        <taxon>Tracheophyta</taxon>
        <taxon>Spermatophyta</taxon>
        <taxon>Magnoliopsida</taxon>
        <taxon>eudicotyledons</taxon>
        <taxon>Gunneridae</taxon>
        <taxon>Pentapetalae</taxon>
        <taxon>rosids</taxon>
        <taxon>fabids</taxon>
        <taxon>Fabales</taxon>
        <taxon>Fabaceae</taxon>
        <taxon>Papilionoideae</taxon>
        <taxon>50 kb inversion clade</taxon>
        <taxon>NPAAA clade</taxon>
        <taxon>Hologalegina</taxon>
        <taxon>robinioid clade</taxon>
        <taxon>Loteae</taxon>
        <taxon>Lotus</taxon>
    </lineage>
</organism>
<evidence type="ECO:0000256" key="1">
    <source>
        <dbReference type="SAM" id="MobiDB-lite"/>
    </source>
</evidence>
<feature type="region of interest" description="Disordered" evidence="1">
    <location>
        <begin position="167"/>
        <end position="190"/>
    </location>
</feature>
<protein>
    <submittedName>
        <fullName evidence="3">Uncharacterized protein</fullName>
    </submittedName>
</protein>
<proteinExistence type="evidence at transcript level"/>
<feature type="compositionally biased region" description="Polar residues" evidence="1">
    <location>
        <begin position="101"/>
        <end position="116"/>
    </location>
</feature>
<sequence length="246" mass="27110">MAISLNPIMSFSSKRLETKYQDATQYSVGASFSKATQMTPLSVMSRSRMLVKEKRFGHCFSVADSDQLAAATGSKDSGDDAENSPSVNPADETFQLEAETNVESGSPTSDDSNGSIDQKEGSETSSATKRTARDRLRAARVLSRYKDSSKETKPEMGKSVLDAFKESEKGKKRSRLPEAPSNLLDDSKRGMPKQGLTFDLPGGSDLFFIVFSFVFISTVMFATTYLVWKVGAIHFNEYWDELSCYS</sequence>
<keyword evidence="2" id="KW-0472">Membrane</keyword>
<feature type="region of interest" description="Disordered" evidence="1">
    <location>
        <begin position="70"/>
        <end position="89"/>
    </location>
</feature>
<name>I3SL36_LOTJA</name>
<reference evidence="3" key="1">
    <citation type="submission" date="2012-05" db="EMBL/GenBank/DDBJ databases">
        <authorList>
            <person name="Krishnakumar V."/>
            <person name="Cheung F."/>
            <person name="Xiao Y."/>
            <person name="Chan A."/>
            <person name="Moskal W.A."/>
            <person name="Town C.D."/>
        </authorList>
    </citation>
    <scope>NUCLEOTIDE SEQUENCE</scope>
</reference>
<dbReference type="PANTHER" id="PTHR37233:SF2">
    <property type="entry name" value="TRANSMEMBRANE PROTEIN"/>
    <property type="match status" value="1"/>
</dbReference>
<dbReference type="PANTHER" id="PTHR37233">
    <property type="entry name" value="TRANSMEMBRANE PROTEIN"/>
    <property type="match status" value="1"/>
</dbReference>
<evidence type="ECO:0000256" key="2">
    <source>
        <dbReference type="SAM" id="Phobius"/>
    </source>
</evidence>